<evidence type="ECO:0000313" key="4">
    <source>
        <dbReference type="EMBL" id="MDT0645076.1"/>
    </source>
</evidence>
<dbReference type="EMBL" id="JAVRHO010000001">
    <property type="protein sequence ID" value="MDT0645076.1"/>
    <property type="molecule type" value="Genomic_DNA"/>
</dbReference>
<feature type="coiled-coil region" evidence="1">
    <location>
        <begin position="194"/>
        <end position="375"/>
    </location>
</feature>
<name>A0ABU3CFK3_9FLAO</name>
<organism evidence="4 5">
    <name type="scientific">Autumnicola lenta</name>
    <dbReference type="NCBI Taxonomy" id="3075593"/>
    <lineage>
        <taxon>Bacteria</taxon>
        <taxon>Pseudomonadati</taxon>
        <taxon>Bacteroidota</taxon>
        <taxon>Flavobacteriia</taxon>
        <taxon>Flavobacteriales</taxon>
        <taxon>Flavobacteriaceae</taxon>
        <taxon>Autumnicola</taxon>
    </lineage>
</organism>
<dbReference type="PANTHER" id="PTHR32114">
    <property type="entry name" value="ABC TRANSPORTER ABCH.3"/>
    <property type="match status" value="1"/>
</dbReference>
<sequence>MKILKIEFQNINSLKGEHKIDFTAAPFTASSLFAITGPTGSGKSTILDVISLALFNQVPRLGKITKNEIIAKGAILTRNQKEAFARVTYQSKSGEFSSLWSISTARTGNLREYDMQLSNAETGEIIDLKKSEVPAKNEDLIGLNYNQFIKSVLLAQGEFAQFLKAKKEERGELLEKITGTGIYRKLGIKAFEKNRAVNQDIQEQQNEIKIIQQKLLKEEILKNHQEQFQEKTSACENFQKEIEALNKALELKGNIESQKKEIRKLEFQKSEALEKLKTFEKEHGFPLKQHEKVQDFSDDLRSWNQLKKEILNLQEEIKNIKKKKQENSEKANALKRQVSTFIHTEVNTEDLPEKLQAFTRKIQGLQEQKKEKLSAYSYQKSQFLSELREVPFQLNEKDLPESLQQLKELKFEADRKLANLSDDLKTLDLQNPQKEKENIQKHLKLAREATRDFFRIEKISEEIEKLTAEKEVITPKLDTLPEEIEKAENTSEKYKNRLENLNLKKENQLLRASLEEHRLNLKNGEACPLCGALEHPYAQDLPEKDDSLDREIGKIQHELQEWNRKLNNASLNFKNLQERLQELDKNLQDAEKKAGHQKLQFSEKYAMLPKAETSTEWENNCNSYENQLQQLEQYEKWQKTTSAISAGIPALGKLQEILEEGKELKQKLDELYKGDDIFRDSQQFQNRWISNQEEKKALVSKHEELEKTSEEKAAVKSKTEENLSGKSAEQGFAAIEDAFKAVMTDSECNALRSKRETIQKQIDNSVASLKILNQQLETSEKLDVEKEKSILLEELEDQKVKFQNISDECKEIHWIIKNHDENLERLRELKSEIAEKEKQTKRWRLLNELIGDSKGKNFNDFAQDLSLSQLLQLANVRLKDLSDRYHIDKPEEEEDDGLVAIDEHMGGQRRSVKTLSGGETFILSLSMALALSDLASKNVEINSLFIDEGFGTLDPETLDQTLDTLEKLQAESSKTIGIISHVDSLKERIATQIKLTRNGQGYSSLEVN</sequence>
<evidence type="ECO:0000313" key="5">
    <source>
        <dbReference type="Proteomes" id="UP001245285"/>
    </source>
</evidence>
<dbReference type="InterPro" id="IPR038729">
    <property type="entry name" value="Rad50/SbcC_AAA"/>
</dbReference>
<keyword evidence="1" id="KW-0175">Coiled coil</keyword>
<feature type="region of interest" description="Disordered" evidence="2">
    <location>
        <begin position="704"/>
        <end position="723"/>
    </location>
</feature>
<dbReference type="Pfam" id="PF13558">
    <property type="entry name" value="SbcC_Walker_B"/>
    <property type="match status" value="1"/>
</dbReference>
<dbReference type="SUPFAM" id="SSF52540">
    <property type="entry name" value="P-loop containing nucleoside triphosphate hydrolases"/>
    <property type="match status" value="1"/>
</dbReference>
<dbReference type="InterPro" id="IPR027417">
    <property type="entry name" value="P-loop_NTPase"/>
</dbReference>
<gene>
    <name evidence="4" type="ORF">RM545_00095</name>
</gene>
<dbReference type="Proteomes" id="UP001245285">
    <property type="component" value="Unassembled WGS sequence"/>
</dbReference>
<keyword evidence="5" id="KW-1185">Reference proteome</keyword>
<evidence type="ECO:0000259" key="3">
    <source>
        <dbReference type="Pfam" id="PF13476"/>
    </source>
</evidence>
<dbReference type="Gene3D" id="3.40.50.300">
    <property type="entry name" value="P-loop containing nucleotide triphosphate hydrolases"/>
    <property type="match status" value="2"/>
</dbReference>
<dbReference type="Pfam" id="PF13476">
    <property type="entry name" value="AAA_23"/>
    <property type="match status" value="1"/>
</dbReference>
<dbReference type="RefSeq" id="WP_311493228.1">
    <property type="nucleotide sequence ID" value="NZ_JAVRHO010000001.1"/>
</dbReference>
<proteinExistence type="predicted"/>
<reference evidence="4 5" key="1">
    <citation type="submission" date="2023-09" db="EMBL/GenBank/DDBJ databases">
        <authorList>
            <person name="Rey-Velasco X."/>
        </authorList>
    </citation>
    <scope>NUCLEOTIDE SEQUENCE [LARGE SCALE GENOMIC DNA]</scope>
    <source>
        <strain evidence="4 5">F260</strain>
    </source>
</reference>
<protein>
    <submittedName>
        <fullName evidence="4">AAA family ATPase</fullName>
    </submittedName>
</protein>
<feature type="coiled-coil region" evidence="1">
    <location>
        <begin position="792"/>
        <end position="846"/>
    </location>
</feature>
<evidence type="ECO:0000256" key="1">
    <source>
        <dbReference type="SAM" id="Coils"/>
    </source>
</evidence>
<comment type="caution">
    <text evidence="4">The sequence shown here is derived from an EMBL/GenBank/DDBJ whole genome shotgun (WGS) entry which is preliminary data.</text>
</comment>
<feature type="coiled-coil region" evidence="1">
    <location>
        <begin position="477"/>
        <end position="520"/>
    </location>
</feature>
<evidence type="ECO:0000256" key="2">
    <source>
        <dbReference type="SAM" id="MobiDB-lite"/>
    </source>
</evidence>
<accession>A0ABU3CFK3</accession>
<dbReference type="PANTHER" id="PTHR32114:SF2">
    <property type="entry name" value="ABC TRANSPORTER ABCH.3"/>
    <property type="match status" value="1"/>
</dbReference>
<feature type="coiled-coil region" evidence="1">
    <location>
        <begin position="403"/>
        <end position="437"/>
    </location>
</feature>
<feature type="domain" description="Rad50/SbcC-type AAA" evidence="3">
    <location>
        <begin position="5"/>
        <end position="243"/>
    </location>
</feature>